<reference evidence="5" key="3">
    <citation type="submission" date="2015-04" db="UniProtKB">
        <authorList>
            <consortium name="EnsemblPlants"/>
        </authorList>
    </citation>
    <scope>IDENTIFICATION</scope>
    <source>
        <strain evidence="5">cv. Jemalong A17</strain>
    </source>
</reference>
<dbReference type="ExpressionAtlas" id="A0A072TQY2">
    <property type="expression patterns" value="differential"/>
</dbReference>
<dbReference type="InterPro" id="IPR050232">
    <property type="entry name" value="FBL13/AtMIF1-like"/>
</dbReference>
<dbReference type="EMBL" id="PSQE01000008">
    <property type="protein sequence ID" value="RHN41104.1"/>
    <property type="molecule type" value="Genomic_DNA"/>
</dbReference>
<dbReference type="SUPFAM" id="SSF52047">
    <property type="entry name" value="RNI-like"/>
    <property type="match status" value="1"/>
</dbReference>
<dbReference type="InterPro" id="IPR032675">
    <property type="entry name" value="LRR_dom_sf"/>
</dbReference>
<evidence type="ECO:0000313" key="5">
    <source>
        <dbReference type="EnsemblPlants" id="KEH19807"/>
    </source>
</evidence>
<dbReference type="InterPro" id="IPR006566">
    <property type="entry name" value="FBD"/>
</dbReference>
<accession>A0A072TQY2</accession>
<dbReference type="Pfam" id="PF08387">
    <property type="entry name" value="FBD"/>
    <property type="match status" value="1"/>
</dbReference>
<dbReference type="PANTHER" id="PTHR31900">
    <property type="entry name" value="F-BOX/RNI SUPERFAMILY PROTEIN-RELATED"/>
    <property type="match status" value="1"/>
</dbReference>
<reference evidence="4" key="4">
    <citation type="journal article" date="2018" name="Nat. Plants">
        <title>Whole-genome landscape of Medicago truncatula symbiotic genes.</title>
        <authorList>
            <person name="Pecrix Y."/>
            <person name="Gamas P."/>
            <person name="Carrere S."/>
        </authorList>
    </citation>
    <scope>NUCLEOTIDE SEQUENCE</scope>
    <source>
        <tissue evidence="4">Leaves</tissue>
    </source>
</reference>
<dbReference type="Pfam" id="PF24758">
    <property type="entry name" value="LRR_At5g56370"/>
    <property type="match status" value="1"/>
</dbReference>
<feature type="domain" description="F-box" evidence="2">
    <location>
        <begin position="24"/>
        <end position="73"/>
    </location>
</feature>
<evidence type="ECO:0000259" key="2">
    <source>
        <dbReference type="PROSITE" id="PS50181"/>
    </source>
</evidence>
<evidence type="ECO:0000256" key="1">
    <source>
        <dbReference type="SAM" id="MobiDB-lite"/>
    </source>
</evidence>
<dbReference type="EMBL" id="CM001224">
    <property type="protein sequence ID" value="KEH19807.1"/>
    <property type="molecule type" value="Genomic_DNA"/>
</dbReference>
<evidence type="ECO:0000313" key="4">
    <source>
        <dbReference type="EMBL" id="RHN41104.1"/>
    </source>
</evidence>
<evidence type="ECO:0000313" key="6">
    <source>
        <dbReference type="Proteomes" id="UP000002051"/>
    </source>
</evidence>
<reference evidence="3 6" key="2">
    <citation type="journal article" date="2014" name="BMC Genomics">
        <title>An improved genome release (version Mt4.0) for the model legume Medicago truncatula.</title>
        <authorList>
            <person name="Tang H."/>
            <person name="Krishnakumar V."/>
            <person name="Bidwell S."/>
            <person name="Rosen B."/>
            <person name="Chan A."/>
            <person name="Zhou S."/>
            <person name="Gentzbittel L."/>
            <person name="Childs K.L."/>
            <person name="Yandell M."/>
            <person name="Gundlach H."/>
            <person name="Mayer K.F."/>
            <person name="Schwartz D.C."/>
            <person name="Town C.D."/>
        </authorList>
    </citation>
    <scope>GENOME REANNOTATION</scope>
    <source>
        <strain evidence="3">A17</strain>
        <strain evidence="5 6">cv. Jemalong A17</strain>
    </source>
</reference>
<protein>
    <submittedName>
        <fullName evidence="3">F-box/RNI/FBD-like domain protein</fullName>
    </submittedName>
    <submittedName>
        <fullName evidence="4">Putative F-box domain, FBD domain, leucine-rich repeat domain, L domain-containing protein</fullName>
    </submittedName>
</protein>
<dbReference type="InterPro" id="IPR053781">
    <property type="entry name" value="F-box_AtFBL13-like"/>
</dbReference>
<dbReference type="PANTHER" id="PTHR31900:SF32">
    <property type="entry name" value="F-BOX_RNI_FBD-LIKE DOMAIN PROTEIN"/>
    <property type="match status" value="1"/>
</dbReference>
<dbReference type="Proteomes" id="UP000002051">
    <property type="component" value="Chromosome 8"/>
</dbReference>
<dbReference type="EnsemblPlants" id="KEH19807">
    <property type="protein sequence ID" value="KEH19807"/>
    <property type="gene ID" value="MTR_8g468810"/>
</dbReference>
<dbReference type="Gramene" id="rna47393">
    <property type="protein sequence ID" value="RHN41104.1"/>
    <property type="gene ID" value="gene47393"/>
</dbReference>
<dbReference type="OrthoDB" id="1412189at2759"/>
<feature type="region of interest" description="Disordered" evidence="1">
    <location>
        <begin position="1"/>
        <end position="25"/>
    </location>
</feature>
<reference evidence="3 6" key="1">
    <citation type="journal article" date="2011" name="Nature">
        <title>The Medicago genome provides insight into the evolution of rhizobial symbioses.</title>
        <authorList>
            <person name="Young N.D."/>
            <person name="Debelle F."/>
            <person name="Oldroyd G.E."/>
            <person name="Geurts R."/>
            <person name="Cannon S.B."/>
            <person name="Udvardi M.K."/>
            <person name="Benedito V.A."/>
            <person name="Mayer K.F."/>
            <person name="Gouzy J."/>
            <person name="Schoof H."/>
            <person name="Van de Peer Y."/>
            <person name="Proost S."/>
            <person name="Cook D.R."/>
            <person name="Meyers B.C."/>
            <person name="Spannagl M."/>
            <person name="Cheung F."/>
            <person name="De Mita S."/>
            <person name="Krishnakumar V."/>
            <person name="Gundlach H."/>
            <person name="Zhou S."/>
            <person name="Mudge J."/>
            <person name="Bharti A.K."/>
            <person name="Murray J.D."/>
            <person name="Naoumkina M.A."/>
            <person name="Rosen B."/>
            <person name="Silverstein K.A."/>
            <person name="Tang H."/>
            <person name="Rombauts S."/>
            <person name="Zhao P.X."/>
            <person name="Zhou P."/>
            <person name="Barbe V."/>
            <person name="Bardou P."/>
            <person name="Bechner M."/>
            <person name="Bellec A."/>
            <person name="Berger A."/>
            <person name="Berges H."/>
            <person name="Bidwell S."/>
            <person name="Bisseling T."/>
            <person name="Choisne N."/>
            <person name="Couloux A."/>
            <person name="Denny R."/>
            <person name="Deshpande S."/>
            <person name="Dai X."/>
            <person name="Doyle J.J."/>
            <person name="Dudez A.M."/>
            <person name="Farmer A.D."/>
            <person name="Fouteau S."/>
            <person name="Franken C."/>
            <person name="Gibelin C."/>
            <person name="Gish J."/>
            <person name="Goldstein S."/>
            <person name="Gonzalez A.J."/>
            <person name="Green P.J."/>
            <person name="Hallab A."/>
            <person name="Hartog M."/>
            <person name="Hua A."/>
            <person name="Humphray S.J."/>
            <person name="Jeong D.H."/>
            <person name="Jing Y."/>
            <person name="Jocker A."/>
            <person name="Kenton S.M."/>
            <person name="Kim D.J."/>
            <person name="Klee K."/>
            <person name="Lai H."/>
            <person name="Lang C."/>
            <person name="Lin S."/>
            <person name="Macmil S.L."/>
            <person name="Magdelenat G."/>
            <person name="Matthews L."/>
            <person name="McCorrison J."/>
            <person name="Monaghan E.L."/>
            <person name="Mun J.H."/>
            <person name="Najar F.Z."/>
            <person name="Nicholson C."/>
            <person name="Noirot C."/>
            <person name="O'Bleness M."/>
            <person name="Paule C.R."/>
            <person name="Poulain J."/>
            <person name="Prion F."/>
            <person name="Qin B."/>
            <person name="Qu C."/>
            <person name="Retzel E.F."/>
            <person name="Riddle C."/>
            <person name="Sallet E."/>
            <person name="Samain S."/>
            <person name="Samson N."/>
            <person name="Sanders I."/>
            <person name="Saurat O."/>
            <person name="Scarpelli C."/>
            <person name="Schiex T."/>
            <person name="Segurens B."/>
            <person name="Severin A.J."/>
            <person name="Sherrier D.J."/>
            <person name="Shi R."/>
            <person name="Sims S."/>
            <person name="Singer S.R."/>
            <person name="Sinharoy S."/>
            <person name="Sterck L."/>
            <person name="Viollet A."/>
            <person name="Wang B.B."/>
            <person name="Wang K."/>
            <person name="Wang M."/>
            <person name="Wang X."/>
            <person name="Warfsmann J."/>
            <person name="Weissenbach J."/>
            <person name="White D.D."/>
            <person name="White J.D."/>
            <person name="Wiley G.B."/>
            <person name="Wincker P."/>
            <person name="Xing Y."/>
            <person name="Yang L."/>
            <person name="Yao Z."/>
            <person name="Ying F."/>
            <person name="Zhai J."/>
            <person name="Zhou L."/>
            <person name="Zuber A."/>
            <person name="Denarie J."/>
            <person name="Dixon R.A."/>
            <person name="May G.D."/>
            <person name="Schwartz D.C."/>
            <person name="Rogers J."/>
            <person name="Quetier F."/>
            <person name="Town C.D."/>
            <person name="Roe B.A."/>
        </authorList>
    </citation>
    <scope>NUCLEOTIDE SEQUENCE [LARGE SCALE GENOMIC DNA]</scope>
    <source>
        <strain evidence="3">A17</strain>
        <strain evidence="5 6">cv. Jemalong A17</strain>
    </source>
</reference>
<dbReference type="CDD" id="cd22160">
    <property type="entry name" value="F-box_AtFBL13-like"/>
    <property type="match status" value="1"/>
</dbReference>
<dbReference type="Gene3D" id="1.20.1280.50">
    <property type="match status" value="1"/>
</dbReference>
<gene>
    <name evidence="5" type="primary">25502773</name>
    <name evidence="3" type="ordered locus">MTR_8g468810</name>
    <name evidence="4" type="ORF">MtrunA17_Chr8g0362491</name>
</gene>
<dbReference type="SUPFAM" id="SSF81383">
    <property type="entry name" value="F-box domain"/>
    <property type="match status" value="1"/>
</dbReference>
<dbReference type="Pfam" id="PF00646">
    <property type="entry name" value="F-box"/>
    <property type="match status" value="1"/>
</dbReference>
<dbReference type="HOGENOM" id="CLU_010721_1_2_1"/>
<dbReference type="PROSITE" id="PS50181">
    <property type="entry name" value="FBOX"/>
    <property type="match status" value="1"/>
</dbReference>
<dbReference type="STRING" id="3880.A0A072TQY2"/>
<proteinExistence type="predicted"/>
<keyword evidence="6" id="KW-1185">Reference proteome</keyword>
<sequence length="463" mass="52481">MKESSKRRKPGEEEDDGQGSNTNKDRLSSLPDSLLCHILSFLPTKTSVCTMSLVSHRYLHLWKHLQDFDFYDVYYPDSDEEAENFKDFAIFVNAVLSMRSTRDIRKMRLSCGQSQLDSFAERSVDTWIRTAVGAHLEDLHLALFSSEGEGFKLPLPVLSCTNLLSISLCGEIFVELEQSWHVCLPSLKTLQLEIGNVDVNSVDILLSACPILETLELSFSTESLAKLRVPSSLKSFKFTIENDTEVCLEIDTPGLKYLSLTNITFGNATSIGNLHNVEEAYLDASSESESVDPLLTLLQALSGIKRLVFRCYAAKRRLLGTEPIIDFPKMHFSEFRCLLHLELILPTFDPFLYDVLQKCPILQALIIHNDKDTSPVKHSLTAKPKSVPNCLVSHLTYIHFKGYTGYWHEKEFAGYVLQYGLVLKTMLISGFLSNESKKSTKYHYRRKFSNMPRGSTVCQVKFD</sequence>
<dbReference type="KEGG" id="mtr:25502773"/>
<organism evidence="3 6">
    <name type="scientific">Medicago truncatula</name>
    <name type="common">Barrel medic</name>
    <name type="synonym">Medicago tribuloides</name>
    <dbReference type="NCBI Taxonomy" id="3880"/>
    <lineage>
        <taxon>Eukaryota</taxon>
        <taxon>Viridiplantae</taxon>
        <taxon>Streptophyta</taxon>
        <taxon>Embryophyta</taxon>
        <taxon>Tracheophyta</taxon>
        <taxon>Spermatophyta</taxon>
        <taxon>Magnoliopsida</taxon>
        <taxon>eudicotyledons</taxon>
        <taxon>Gunneridae</taxon>
        <taxon>Pentapetalae</taxon>
        <taxon>rosids</taxon>
        <taxon>fabids</taxon>
        <taxon>Fabales</taxon>
        <taxon>Fabaceae</taxon>
        <taxon>Papilionoideae</taxon>
        <taxon>50 kb inversion clade</taxon>
        <taxon>NPAAA clade</taxon>
        <taxon>Hologalegina</taxon>
        <taxon>IRL clade</taxon>
        <taxon>Trifolieae</taxon>
        <taxon>Medicago</taxon>
    </lineage>
</organism>
<name>A0A072TQY2_MEDTR</name>
<evidence type="ECO:0000313" key="3">
    <source>
        <dbReference type="EMBL" id="KEH19807.1"/>
    </source>
</evidence>
<dbReference type="SMART" id="SM00579">
    <property type="entry name" value="FBD"/>
    <property type="match status" value="1"/>
</dbReference>
<dbReference type="InterPro" id="IPR001810">
    <property type="entry name" value="F-box_dom"/>
</dbReference>
<dbReference type="AlphaFoldDB" id="A0A072TQY2"/>
<dbReference type="InterPro" id="IPR036047">
    <property type="entry name" value="F-box-like_dom_sf"/>
</dbReference>
<dbReference type="Gene3D" id="3.80.10.10">
    <property type="entry name" value="Ribonuclease Inhibitor"/>
    <property type="match status" value="1"/>
</dbReference>
<dbReference type="InterPro" id="IPR055411">
    <property type="entry name" value="LRR_FXL15/At3g58940/PEG3-like"/>
</dbReference>
<dbReference type="Proteomes" id="UP000265566">
    <property type="component" value="Chromosome 8"/>
</dbReference>